<proteinExistence type="predicted"/>
<reference evidence="1" key="1">
    <citation type="submission" date="2024-06" db="EMBL/GenBank/DDBJ databases">
        <title>Diversity, functionality, and evolutionary history of bacterial symbionts in false click beetles (Coleoptera, Throscidae).</title>
        <authorList>
            <person name="Wierz J.C."/>
            <person name="Malm H."/>
            <person name="Kaltenpoth M."/>
            <person name="Engl T."/>
        </authorList>
    </citation>
    <scope>NUCLEOTIDE SEQUENCE</scope>
    <source>
        <strain evidence="1">Ttur</strain>
    </source>
</reference>
<evidence type="ECO:0000313" key="1">
    <source>
        <dbReference type="EMBL" id="XCC45314.1"/>
    </source>
</evidence>
<sequence length="47" mass="5794">MKLGFYNQNECVLRAKINNNINKKNFFLKNPVMYRIIYKKHFKTKNK</sequence>
<dbReference type="EMBL" id="CP158689">
    <property type="protein sequence ID" value="XCC45314.1"/>
    <property type="molecule type" value="Genomic_DNA"/>
</dbReference>
<organism evidence="1">
    <name type="scientific">Candidatus Shikimatogenerans sp. Ttur</name>
    <dbReference type="NCBI Taxonomy" id="3158569"/>
    <lineage>
        <taxon>Bacteria</taxon>
        <taxon>Pseudomonadati</taxon>
        <taxon>Bacteroidota</taxon>
        <taxon>Flavobacteriia</taxon>
        <taxon>Flavobacteriales</taxon>
        <taxon>Candidatus Shikimatogenerans</taxon>
    </lineage>
</organism>
<accession>A0AAU7ZXG6</accession>
<dbReference type="Gene3D" id="3.90.800.10">
    <property type="entry name" value="Glutamyl-tRNA Synthetase, Domain 3"/>
    <property type="match status" value="1"/>
</dbReference>
<protein>
    <recommendedName>
        <fullName evidence="2">Ribosomal protein L33</fullName>
    </recommendedName>
</protein>
<dbReference type="AlphaFoldDB" id="A0AAU7ZXG6"/>
<name>A0AAU7ZXG6_9FLAO</name>
<gene>
    <name evidence="1" type="ORF">ABUS76_00015</name>
</gene>
<evidence type="ECO:0008006" key="2">
    <source>
        <dbReference type="Google" id="ProtNLM"/>
    </source>
</evidence>